<dbReference type="InParanoid" id="A0A286UPM8"/>
<feature type="repeat" description="WD" evidence="3">
    <location>
        <begin position="721"/>
        <end position="747"/>
    </location>
</feature>
<dbReference type="SMART" id="SM00320">
    <property type="entry name" value="WD40"/>
    <property type="match status" value="14"/>
</dbReference>
<accession>A0A286UPM8</accession>
<evidence type="ECO:0000259" key="5">
    <source>
        <dbReference type="PROSITE" id="PS50837"/>
    </source>
</evidence>
<dbReference type="Pfam" id="PF00400">
    <property type="entry name" value="WD40"/>
    <property type="match status" value="10"/>
</dbReference>
<dbReference type="InterPro" id="IPR007111">
    <property type="entry name" value="NACHT_NTPase"/>
</dbReference>
<dbReference type="InterPro" id="IPR020472">
    <property type="entry name" value="WD40_PAC1"/>
</dbReference>
<keyword evidence="1 3" id="KW-0853">WD repeat</keyword>
<dbReference type="Proteomes" id="UP000217199">
    <property type="component" value="Unassembled WGS sequence"/>
</dbReference>
<dbReference type="InterPro" id="IPR027417">
    <property type="entry name" value="P-loop_NTPase"/>
</dbReference>
<feature type="repeat" description="WD" evidence="3">
    <location>
        <begin position="1050"/>
        <end position="1091"/>
    </location>
</feature>
<feature type="repeat" description="WD" evidence="3">
    <location>
        <begin position="1135"/>
        <end position="1167"/>
    </location>
</feature>
<proteinExistence type="predicted"/>
<feature type="repeat" description="WD" evidence="3">
    <location>
        <begin position="798"/>
        <end position="839"/>
    </location>
</feature>
<feature type="domain" description="NACHT" evidence="5">
    <location>
        <begin position="94"/>
        <end position="238"/>
    </location>
</feature>
<dbReference type="PANTHER" id="PTHR19848:SF8">
    <property type="entry name" value="F-BOX AND WD REPEAT DOMAIN CONTAINING 7"/>
    <property type="match status" value="1"/>
</dbReference>
<feature type="repeat" description="WD" evidence="3">
    <location>
        <begin position="923"/>
        <end position="964"/>
    </location>
</feature>
<feature type="region of interest" description="Disordered" evidence="4">
    <location>
        <begin position="1"/>
        <end position="25"/>
    </location>
</feature>
<dbReference type="STRING" id="2282107.A0A286UPM8"/>
<dbReference type="InterPro" id="IPR036322">
    <property type="entry name" value="WD40_repeat_dom_sf"/>
</dbReference>
<dbReference type="PROSITE" id="PS50294">
    <property type="entry name" value="WD_REPEATS_REGION"/>
    <property type="match status" value="7"/>
</dbReference>
<dbReference type="PANTHER" id="PTHR19848">
    <property type="entry name" value="WD40 REPEAT PROTEIN"/>
    <property type="match status" value="1"/>
</dbReference>
<dbReference type="SUPFAM" id="SSF50998">
    <property type="entry name" value="Quinoprotein alcohol dehydrogenase-like"/>
    <property type="match status" value="1"/>
</dbReference>
<feature type="repeat" description="WD" evidence="3">
    <location>
        <begin position="971"/>
        <end position="1006"/>
    </location>
</feature>
<dbReference type="InterPro" id="IPR001680">
    <property type="entry name" value="WD40_rpt"/>
</dbReference>
<feature type="repeat" description="WD" evidence="3">
    <location>
        <begin position="755"/>
        <end position="796"/>
    </location>
</feature>
<dbReference type="Gene3D" id="2.130.10.10">
    <property type="entry name" value="YVTN repeat-like/Quinoprotein amine dehydrogenase"/>
    <property type="match status" value="4"/>
</dbReference>
<dbReference type="Gene3D" id="3.40.50.300">
    <property type="entry name" value="P-loop containing nucleotide triphosphate hydrolases"/>
    <property type="match status" value="1"/>
</dbReference>
<dbReference type="InterPro" id="IPR056884">
    <property type="entry name" value="NPHP3-like_N"/>
</dbReference>
<evidence type="ECO:0000313" key="7">
    <source>
        <dbReference type="Proteomes" id="UP000217199"/>
    </source>
</evidence>
<dbReference type="EMBL" id="NBII01000002">
    <property type="protein sequence ID" value="PAV21532.1"/>
    <property type="molecule type" value="Genomic_DNA"/>
</dbReference>
<sequence>MPYNPPASTSSTNFGTYNDITGNQTNNTFQGPVAVQTNVFNQDSNVHGSLIRELRDRLSTSDFSGNNRPQCLENTRKQTLQSIDEWVNGEGYPNVLLLIGAAGTGKSTIATTVAGKYQRRGQLGCHMFFVRGSSDPGNVLESIAYSLAFYSQPIAESLVNQLKDKGNLEPSDVRTKFDILIRDTLSAVTADVGSPILIILDALDECGTPETRQSLINVLYHGLLSLPSNYRFLITTRPEVDILPSASLAPLSVHTIELSRKVEENRLDVYAYIKHELEILRSSPVFVIPQDWRWDEGVQSLADSADGLFIWASTAIKFISENKPGRFVRLKNLVENGNTLDLNELYATILKNVFKWDKEVESTFVGIFSFILFNKSPLSDEAINGILGIDNASEFLSYLQSVVVYEPGNPVTIRHASFHDYLVSCKDSPWHIDAEVQRTYIATKCLERMGALLNYNICNIPSSFILNKDVPDIDDRLTRCIPPFLKYICCYWAHHLQDVPYSQELCSHLNFFVHNQLLFWFEVLSVTNTFNDHVGPALLFAIDWVGNNDPDLSSFLIDVHRQASIYSEPISKSVSQIYTSLLPLIEEDSPMSKRYAKDAFTGCRVEYIGKKRRNDCIKTIQVEGFRRRLFFPINFLLFSPDGTRILSNSERGACIWDVTSGKLIAGPLAGDDKKIALFATYLPDGRYIIVAGRGGAIRKWDVLTSRLVWERKIYSTHEPISMAFSPNRKLIVFGDCQGTIRVWNVDTWKQDGGPLKGHTGYINCLSFSPNGKYLASGSDDTTVTIWDMGERRTKTYLFRKHTEGIDVIKFSPNGNNVVSGSVDKNIYVWDVTSGEVLREIKCMRGISSIAYSPDGIFILATGMGWMSMWDVTHDTTAPKTLQVDRHILQASFSPNGSRFALMNGRNEIQIWDASWSMEETKSTFEEQGQIENISLSFGGNFIASGSVGGSIYLWNALTGELVKKIELGSRIKSASFSPFNEQLIAFGSSDGAVKLWDVTNDVIVTIGSHERSVTSIVFSPSNEKHAASGSDDTTIRIWNIERRELAVHPLRGHRDTVSAIAYSPDGTRLVSGSSDKTVRIWNSETGHLLSILHRHYDSVKSIGYSPNGPRILSASLDNTIRVLDAQSGQIICGPINGHNKLVDSMCFSPDGTQILSGSDDKTARVWDAITGLLLFPPFSGHTHRVSSICFSPDGRHFATGSDDCTIRIWTLDTIPNDTTWELRDDNWVEY</sequence>
<dbReference type="InterPro" id="IPR011047">
    <property type="entry name" value="Quinoprotein_ADH-like_sf"/>
</dbReference>
<evidence type="ECO:0000256" key="4">
    <source>
        <dbReference type="SAM" id="MobiDB-lite"/>
    </source>
</evidence>
<dbReference type="PROSITE" id="PS00678">
    <property type="entry name" value="WD_REPEATS_1"/>
    <property type="match status" value="4"/>
</dbReference>
<dbReference type="SMART" id="SM00382">
    <property type="entry name" value="AAA"/>
    <property type="match status" value="1"/>
</dbReference>
<name>A0A286UPM8_9AGAM</name>
<dbReference type="SUPFAM" id="SSF50978">
    <property type="entry name" value="WD40 repeat-like"/>
    <property type="match status" value="1"/>
</dbReference>
<dbReference type="SUPFAM" id="SSF52540">
    <property type="entry name" value="P-loop containing nucleoside triphosphate hydrolases"/>
    <property type="match status" value="1"/>
</dbReference>
<organism evidence="6 7">
    <name type="scientific">Pyrrhoderma noxium</name>
    <dbReference type="NCBI Taxonomy" id="2282107"/>
    <lineage>
        <taxon>Eukaryota</taxon>
        <taxon>Fungi</taxon>
        <taxon>Dikarya</taxon>
        <taxon>Basidiomycota</taxon>
        <taxon>Agaricomycotina</taxon>
        <taxon>Agaricomycetes</taxon>
        <taxon>Hymenochaetales</taxon>
        <taxon>Hymenochaetaceae</taxon>
        <taxon>Pyrrhoderma</taxon>
    </lineage>
</organism>
<dbReference type="PROSITE" id="PS50082">
    <property type="entry name" value="WD_REPEATS_2"/>
    <property type="match status" value="10"/>
</dbReference>
<feature type="repeat" description="WD" evidence="3">
    <location>
        <begin position="1178"/>
        <end position="1213"/>
    </location>
</feature>
<feature type="repeat" description="WD" evidence="3">
    <location>
        <begin position="1006"/>
        <end position="1048"/>
    </location>
</feature>
<evidence type="ECO:0000256" key="3">
    <source>
        <dbReference type="PROSITE-ProRule" id="PRU00221"/>
    </source>
</evidence>
<dbReference type="OrthoDB" id="674604at2759"/>
<evidence type="ECO:0000313" key="6">
    <source>
        <dbReference type="EMBL" id="PAV21532.1"/>
    </source>
</evidence>
<dbReference type="Pfam" id="PF24883">
    <property type="entry name" value="NPHP3_N"/>
    <property type="match status" value="1"/>
</dbReference>
<protein>
    <submittedName>
        <fullName evidence="6">Nucleotide-binding-oligomerization-domain like receptor</fullName>
    </submittedName>
</protein>
<keyword evidence="7" id="KW-1185">Reference proteome</keyword>
<dbReference type="InterPro" id="IPR019775">
    <property type="entry name" value="WD40_repeat_CS"/>
</dbReference>
<keyword evidence="2" id="KW-0677">Repeat</keyword>
<evidence type="ECO:0000256" key="2">
    <source>
        <dbReference type="ARBA" id="ARBA00022737"/>
    </source>
</evidence>
<keyword evidence="6" id="KW-0675">Receptor</keyword>
<dbReference type="InterPro" id="IPR015943">
    <property type="entry name" value="WD40/YVTN_repeat-like_dom_sf"/>
</dbReference>
<dbReference type="PRINTS" id="PR00320">
    <property type="entry name" value="GPROTEINBRPT"/>
</dbReference>
<feature type="repeat" description="WD" evidence="3">
    <location>
        <begin position="1092"/>
        <end position="1133"/>
    </location>
</feature>
<dbReference type="CDD" id="cd00200">
    <property type="entry name" value="WD40"/>
    <property type="match status" value="2"/>
</dbReference>
<dbReference type="InterPro" id="IPR003593">
    <property type="entry name" value="AAA+_ATPase"/>
</dbReference>
<gene>
    <name evidence="6" type="ORF">PNOK_0148900</name>
</gene>
<dbReference type="PROSITE" id="PS50837">
    <property type="entry name" value="NACHT"/>
    <property type="match status" value="1"/>
</dbReference>
<evidence type="ECO:0000256" key="1">
    <source>
        <dbReference type="ARBA" id="ARBA00022574"/>
    </source>
</evidence>
<dbReference type="AlphaFoldDB" id="A0A286UPM8"/>
<comment type="caution">
    <text evidence="6">The sequence shown here is derived from an EMBL/GenBank/DDBJ whole genome shotgun (WGS) entry which is preliminary data.</text>
</comment>
<reference evidence="6 7" key="1">
    <citation type="journal article" date="2017" name="Mol. Ecol.">
        <title>Comparative and population genomic landscape of Phellinus noxius: A hypervariable fungus causing root rot in trees.</title>
        <authorList>
            <person name="Chung C.L."/>
            <person name="Lee T.J."/>
            <person name="Akiba M."/>
            <person name="Lee H.H."/>
            <person name="Kuo T.H."/>
            <person name="Liu D."/>
            <person name="Ke H.M."/>
            <person name="Yokoi T."/>
            <person name="Roa M.B."/>
            <person name="Lu M.J."/>
            <person name="Chang Y.Y."/>
            <person name="Ann P.J."/>
            <person name="Tsai J.N."/>
            <person name="Chen C.Y."/>
            <person name="Tzean S.S."/>
            <person name="Ota Y."/>
            <person name="Hattori T."/>
            <person name="Sahashi N."/>
            <person name="Liou R.F."/>
            <person name="Kikuchi T."/>
            <person name="Tsai I.J."/>
        </authorList>
    </citation>
    <scope>NUCLEOTIDE SEQUENCE [LARGE SCALE GENOMIC DNA]</scope>
    <source>
        <strain evidence="6 7">FFPRI411160</strain>
    </source>
</reference>